<dbReference type="EMBL" id="CP039350">
    <property type="protein sequence ID" value="QCD96412.1"/>
    <property type="molecule type" value="Genomic_DNA"/>
</dbReference>
<reference evidence="1 2" key="1">
    <citation type="submission" date="2019-04" db="EMBL/GenBank/DDBJ databases">
        <title>An improved genome assembly and genetic linkage map for asparagus bean, Vigna unguiculata ssp. sesquipedialis.</title>
        <authorList>
            <person name="Xia Q."/>
            <person name="Zhang R."/>
            <person name="Dong Y."/>
        </authorList>
    </citation>
    <scope>NUCLEOTIDE SEQUENCE [LARGE SCALE GENOMIC DNA]</scope>
    <source>
        <tissue evidence="1">Leaf</tissue>
    </source>
</reference>
<protein>
    <submittedName>
        <fullName evidence="1">Uncharacterized protein</fullName>
    </submittedName>
</protein>
<dbReference type="Proteomes" id="UP000501690">
    <property type="component" value="Linkage Group LG6"/>
</dbReference>
<keyword evidence="2" id="KW-1185">Reference proteome</keyword>
<dbReference type="AlphaFoldDB" id="A0A4D6M548"/>
<sequence>MAHMEAKLGKKNIFKELRCKVVAESKKSDGSGLSAIVEIKLIVDLHLPPMRASKGERKKPSTQEAYTKNFGLPMKGWGGLVGTQLDLCNSIKIFLAEDDAQLIRESTHQALIDDSVELHNYTIIYGC</sequence>
<accession>A0A4D6M548</accession>
<proteinExistence type="predicted"/>
<organism evidence="1 2">
    <name type="scientific">Vigna unguiculata</name>
    <name type="common">Cowpea</name>
    <dbReference type="NCBI Taxonomy" id="3917"/>
    <lineage>
        <taxon>Eukaryota</taxon>
        <taxon>Viridiplantae</taxon>
        <taxon>Streptophyta</taxon>
        <taxon>Embryophyta</taxon>
        <taxon>Tracheophyta</taxon>
        <taxon>Spermatophyta</taxon>
        <taxon>Magnoliopsida</taxon>
        <taxon>eudicotyledons</taxon>
        <taxon>Gunneridae</taxon>
        <taxon>Pentapetalae</taxon>
        <taxon>rosids</taxon>
        <taxon>fabids</taxon>
        <taxon>Fabales</taxon>
        <taxon>Fabaceae</taxon>
        <taxon>Papilionoideae</taxon>
        <taxon>50 kb inversion clade</taxon>
        <taxon>NPAAA clade</taxon>
        <taxon>indigoferoid/millettioid clade</taxon>
        <taxon>Phaseoleae</taxon>
        <taxon>Vigna</taxon>
    </lineage>
</organism>
<name>A0A4D6M548_VIGUN</name>
<evidence type="ECO:0000313" key="2">
    <source>
        <dbReference type="Proteomes" id="UP000501690"/>
    </source>
</evidence>
<gene>
    <name evidence="1" type="ORF">DEO72_LG6g1114</name>
</gene>
<evidence type="ECO:0000313" key="1">
    <source>
        <dbReference type="EMBL" id="QCD96412.1"/>
    </source>
</evidence>